<evidence type="ECO:0000256" key="1">
    <source>
        <dbReference type="ARBA" id="ARBA00022729"/>
    </source>
</evidence>
<dbReference type="GO" id="GO:0002376">
    <property type="term" value="P:immune system process"/>
    <property type="evidence" value="ECO:0007669"/>
    <property type="project" value="UniProtKB-KW"/>
</dbReference>
<name>A0A3B1JAY2_ASTMX</name>
<feature type="domain" description="Ig-like" evidence="3">
    <location>
        <begin position="31"/>
        <end position="115"/>
    </location>
</feature>
<dbReference type="STRING" id="7994.ENSAMXP00000038469"/>
<dbReference type="AlphaFoldDB" id="A0A3B1JAY2"/>
<keyword evidence="5" id="KW-1185">Reference proteome</keyword>
<sequence>VHYALLCYSALNCCKGLSITQGPTLIIKDYGDSVKAECWHNDSTYYYMYWYKQGILGQIELIALSIGKGMSQIAAPFNESKYSMTRVEVKHGILEIQKLEAEDSAVYFCAASRAQ</sequence>
<dbReference type="SUPFAM" id="SSF48726">
    <property type="entry name" value="Immunoglobulin"/>
    <property type="match status" value="1"/>
</dbReference>
<evidence type="ECO:0000259" key="3">
    <source>
        <dbReference type="PROSITE" id="PS50835"/>
    </source>
</evidence>
<keyword evidence="2" id="KW-0391">Immunity</keyword>
<dbReference type="PANTHER" id="PTHR23268">
    <property type="entry name" value="T-CELL RECEPTOR BETA CHAIN"/>
    <property type="match status" value="1"/>
</dbReference>
<dbReference type="PROSITE" id="PS50835">
    <property type="entry name" value="IG_LIKE"/>
    <property type="match status" value="1"/>
</dbReference>
<reference evidence="5" key="2">
    <citation type="journal article" date="2014" name="Nat. Commun.">
        <title>The cavefish genome reveals candidate genes for eye loss.</title>
        <authorList>
            <person name="McGaugh S.E."/>
            <person name="Gross J.B."/>
            <person name="Aken B."/>
            <person name="Blin M."/>
            <person name="Borowsky R."/>
            <person name="Chalopin D."/>
            <person name="Hinaux H."/>
            <person name="Jeffery W.R."/>
            <person name="Keene A."/>
            <person name="Ma L."/>
            <person name="Minx P."/>
            <person name="Murphy D."/>
            <person name="O'Quin K.E."/>
            <person name="Retaux S."/>
            <person name="Rohner N."/>
            <person name="Searle S.M."/>
            <person name="Stahl B.A."/>
            <person name="Tabin C."/>
            <person name="Volff J.N."/>
            <person name="Yoshizawa M."/>
            <person name="Warren W.C."/>
        </authorList>
    </citation>
    <scope>NUCLEOTIDE SEQUENCE [LARGE SCALE GENOMIC DNA]</scope>
    <source>
        <strain evidence="5">female</strain>
    </source>
</reference>
<proteinExistence type="predicted"/>
<protein>
    <recommendedName>
        <fullName evidence="3">Ig-like domain-containing protein</fullName>
    </recommendedName>
</protein>
<evidence type="ECO:0000313" key="5">
    <source>
        <dbReference type="Proteomes" id="UP000018467"/>
    </source>
</evidence>
<dbReference type="GeneTree" id="ENSGT01150000287968"/>
<reference evidence="4" key="4">
    <citation type="submission" date="2025-09" db="UniProtKB">
        <authorList>
            <consortium name="Ensembl"/>
        </authorList>
    </citation>
    <scope>IDENTIFICATION</scope>
</reference>
<reference evidence="4" key="3">
    <citation type="submission" date="2025-08" db="UniProtKB">
        <authorList>
            <consortium name="Ensembl"/>
        </authorList>
    </citation>
    <scope>IDENTIFICATION</scope>
</reference>
<dbReference type="GO" id="GO:0007166">
    <property type="term" value="P:cell surface receptor signaling pathway"/>
    <property type="evidence" value="ECO:0007669"/>
    <property type="project" value="TreeGrafter"/>
</dbReference>
<dbReference type="InterPro" id="IPR013783">
    <property type="entry name" value="Ig-like_fold"/>
</dbReference>
<accession>A0A3B1JAY2</accession>
<dbReference type="GO" id="GO:0005886">
    <property type="term" value="C:plasma membrane"/>
    <property type="evidence" value="ECO:0007669"/>
    <property type="project" value="TreeGrafter"/>
</dbReference>
<dbReference type="Gene3D" id="2.60.40.10">
    <property type="entry name" value="Immunoglobulins"/>
    <property type="match status" value="1"/>
</dbReference>
<dbReference type="InterPro" id="IPR036179">
    <property type="entry name" value="Ig-like_dom_sf"/>
</dbReference>
<evidence type="ECO:0000313" key="4">
    <source>
        <dbReference type="Ensembl" id="ENSAMXP00000038469.1"/>
    </source>
</evidence>
<dbReference type="InParanoid" id="A0A3B1JAY2"/>
<dbReference type="InterPro" id="IPR013106">
    <property type="entry name" value="Ig_V-set"/>
</dbReference>
<keyword evidence="1" id="KW-0732">Signal</keyword>
<dbReference type="InterPro" id="IPR050413">
    <property type="entry name" value="TCR_beta_variable"/>
</dbReference>
<dbReference type="Pfam" id="PF07686">
    <property type="entry name" value="V-set"/>
    <property type="match status" value="1"/>
</dbReference>
<dbReference type="PANTHER" id="PTHR23268:SF28">
    <property type="entry name" value="T CELL RECEPTOR BETA VARIABLE 19"/>
    <property type="match status" value="1"/>
</dbReference>
<organism evidence="4 5">
    <name type="scientific">Astyanax mexicanus</name>
    <name type="common">Blind cave fish</name>
    <name type="synonym">Astyanax fasciatus mexicanus</name>
    <dbReference type="NCBI Taxonomy" id="7994"/>
    <lineage>
        <taxon>Eukaryota</taxon>
        <taxon>Metazoa</taxon>
        <taxon>Chordata</taxon>
        <taxon>Craniata</taxon>
        <taxon>Vertebrata</taxon>
        <taxon>Euteleostomi</taxon>
        <taxon>Actinopterygii</taxon>
        <taxon>Neopterygii</taxon>
        <taxon>Teleostei</taxon>
        <taxon>Ostariophysi</taxon>
        <taxon>Characiformes</taxon>
        <taxon>Characoidei</taxon>
        <taxon>Acestrorhamphidae</taxon>
        <taxon>Acestrorhamphinae</taxon>
        <taxon>Astyanax</taxon>
    </lineage>
</organism>
<dbReference type="Proteomes" id="UP000018467">
    <property type="component" value="Unassembled WGS sequence"/>
</dbReference>
<dbReference type="Ensembl" id="ENSAMXT00000032935.1">
    <property type="protein sequence ID" value="ENSAMXP00000038469.1"/>
    <property type="gene ID" value="ENSAMXG00000030686.1"/>
</dbReference>
<dbReference type="InterPro" id="IPR007110">
    <property type="entry name" value="Ig-like_dom"/>
</dbReference>
<reference evidence="5" key="1">
    <citation type="submission" date="2013-03" db="EMBL/GenBank/DDBJ databases">
        <authorList>
            <person name="Jeffery W."/>
            <person name="Warren W."/>
            <person name="Wilson R.K."/>
        </authorList>
    </citation>
    <scope>NUCLEOTIDE SEQUENCE</scope>
    <source>
        <strain evidence="5">female</strain>
    </source>
</reference>
<evidence type="ECO:0000256" key="2">
    <source>
        <dbReference type="ARBA" id="ARBA00022859"/>
    </source>
</evidence>